<dbReference type="InterPro" id="IPR029055">
    <property type="entry name" value="Ntn_hydrolases_N"/>
</dbReference>
<protein>
    <submittedName>
        <fullName evidence="1">Gamma-glutamyltransferase</fullName>
    </submittedName>
</protein>
<dbReference type="Gene3D" id="1.10.246.130">
    <property type="match status" value="1"/>
</dbReference>
<dbReference type="OrthoDB" id="9781342at2"/>
<dbReference type="RefSeq" id="WP_101331489.1">
    <property type="nucleotide sequence ID" value="NZ_PJNH01000002.1"/>
</dbReference>
<dbReference type="AlphaFoldDB" id="A0A2I0QU71"/>
<gene>
    <name evidence="1" type="ORF">CEY16_08100</name>
</gene>
<dbReference type="InterPro" id="IPR043138">
    <property type="entry name" value="GGT_lsub"/>
</dbReference>
<dbReference type="InterPro" id="IPR043137">
    <property type="entry name" value="GGT_ssub_C"/>
</dbReference>
<comment type="caution">
    <text evidence="1">The sequence shown here is derived from an EMBL/GenBank/DDBJ whole genome shotgun (WGS) entry which is preliminary data.</text>
</comment>
<proteinExistence type="predicted"/>
<keyword evidence="2" id="KW-1185">Reference proteome</keyword>
<dbReference type="PRINTS" id="PR01210">
    <property type="entry name" value="GGTRANSPTASE"/>
</dbReference>
<sequence length="540" mass="59509">MNDLVQYDPLYYPYASRRNAVYGRNGMVATSQPLAAQAGLDIMKKGGNAIDAAIATAAALTVVEPTSNGIGSDAFALVWVDGKMHGLNASGSAPQSISVEKLKELGYEEMPTFGKVPVTVPGTPGAWAELSEKFGKLPFEELMEPAAKYAEDGYPVSPTLGFHWESAAKKFNQIFKDDIYKHWFETFTPNGHAPKIGEMWSSQGHADTLREIGATKAESFYRGKLAEKIDEFFKEHEGFLSKEDLAAYKPQWVDPIKVNYRGYDVWEIPPNGQGLIALIALNMLKDYSFTEKDSVDTYHKQIEAMKLAFSDGLKYITQQDQMDVSVDDLLSQQYSDERRKLIGEEALEPSAGEPPRGGTVYLSTADGEGNMVSFIQSNYMGFGSGVVVPGTGIAMQNRGHTFSFDSDHANSLEPGKQTYHTIIPGFLSKGDQPVGPFGVMGGFMQPQGHAQVVMSTVDFHLNPQAALDAPRWQWMKDKVVKVDPSFPDHIAQALQRKGHKIERSLYHNEFGRGQIIWRDPETGVLCGGTEPRTDGEVAAW</sequence>
<name>A0A2I0QU71_9BACI</name>
<dbReference type="PANTHER" id="PTHR43881:SF1">
    <property type="entry name" value="GAMMA-GLUTAMYLTRANSPEPTIDASE (AFU_ORTHOLOGUE AFUA_4G13580)"/>
    <property type="match status" value="1"/>
</dbReference>
<dbReference type="Proteomes" id="UP000243524">
    <property type="component" value="Unassembled WGS sequence"/>
</dbReference>
<accession>A0A2I0QU71</accession>
<dbReference type="PANTHER" id="PTHR43881">
    <property type="entry name" value="GAMMA-GLUTAMYLTRANSPEPTIDASE (AFU_ORTHOLOGUE AFUA_4G13580)"/>
    <property type="match status" value="1"/>
</dbReference>
<evidence type="ECO:0000313" key="2">
    <source>
        <dbReference type="Proteomes" id="UP000243524"/>
    </source>
</evidence>
<dbReference type="EMBL" id="PJNH01000002">
    <property type="protein sequence ID" value="PKR77881.1"/>
    <property type="molecule type" value="Genomic_DNA"/>
</dbReference>
<evidence type="ECO:0000313" key="1">
    <source>
        <dbReference type="EMBL" id="PKR77881.1"/>
    </source>
</evidence>
<dbReference type="Pfam" id="PF01019">
    <property type="entry name" value="G_glu_transpept"/>
    <property type="match status" value="1"/>
</dbReference>
<dbReference type="InterPro" id="IPR052896">
    <property type="entry name" value="GGT-like_enzyme"/>
</dbReference>
<dbReference type="Gene3D" id="3.60.20.40">
    <property type="match status" value="1"/>
</dbReference>
<keyword evidence="1" id="KW-0808">Transferase</keyword>
<dbReference type="SUPFAM" id="SSF56235">
    <property type="entry name" value="N-terminal nucleophile aminohydrolases (Ntn hydrolases)"/>
    <property type="match status" value="1"/>
</dbReference>
<reference evidence="1 2" key="1">
    <citation type="submission" date="2017-06" db="EMBL/GenBank/DDBJ databases">
        <title>the draft geome sequence of Illustriluteabacillus marina B3227.</title>
        <authorList>
            <person name="He R.-H."/>
            <person name="Du Z.-J."/>
        </authorList>
    </citation>
    <scope>NUCLEOTIDE SEQUENCE [LARGE SCALE GENOMIC DNA]</scope>
    <source>
        <strain evidence="1 2">B3227</strain>
    </source>
</reference>
<organism evidence="1 2">
    <name type="scientific">Halalkalibacillus sediminis</name>
    <dbReference type="NCBI Taxonomy" id="2018042"/>
    <lineage>
        <taxon>Bacteria</taxon>
        <taxon>Bacillati</taxon>
        <taxon>Bacillota</taxon>
        <taxon>Bacilli</taxon>
        <taxon>Bacillales</taxon>
        <taxon>Bacillaceae</taxon>
        <taxon>Halalkalibacillus</taxon>
    </lineage>
</organism>
<dbReference type="GO" id="GO:0016740">
    <property type="term" value="F:transferase activity"/>
    <property type="evidence" value="ECO:0007669"/>
    <property type="project" value="UniProtKB-KW"/>
</dbReference>